<proteinExistence type="predicted"/>
<dbReference type="SUPFAM" id="SSF54695">
    <property type="entry name" value="POZ domain"/>
    <property type="match status" value="1"/>
</dbReference>
<gene>
    <name evidence="2" type="ORF">M0812_15237</name>
</gene>
<comment type="caution">
    <text evidence="2">The sequence shown here is derived from an EMBL/GenBank/DDBJ whole genome shotgun (WGS) entry which is preliminary data.</text>
</comment>
<dbReference type="Proteomes" id="UP001146793">
    <property type="component" value="Unassembled WGS sequence"/>
</dbReference>
<protein>
    <recommendedName>
        <fullName evidence="1">BTB domain-containing protein</fullName>
    </recommendedName>
</protein>
<dbReference type="SUPFAM" id="SSF57850">
    <property type="entry name" value="RING/U-box"/>
    <property type="match status" value="1"/>
</dbReference>
<dbReference type="CDD" id="cd18186">
    <property type="entry name" value="BTB_POZ_ZBTB_KLHL-like"/>
    <property type="match status" value="1"/>
</dbReference>
<dbReference type="EMBL" id="JANTQA010000032">
    <property type="protein sequence ID" value="KAJ3439213.1"/>
    <property type="molecule type" value="Genomic_DNA"/>
</dbReference>
<reference evidence="2" key="1">
    <citation type="submission" date="2022-08" db="EMBL/GenBank/DDBJ databases">
        <title>Novel sulphate-reducing endosymbionts in the free-living metamonad Anaeramoeba.</title>
        <authorList>
            <person name="Jerlstrom-Hultqvist J."/>
            <person name="Cepicka I."/>
            <person name="Gallot-Lavallee L."/>
            <person name="Salas-Leiva D."/>
            <person name="Curtis B.A."/>
            <person name="Zahonova K."/>
            <person name="Pipaliya S."/>
            <person name="Dacks J."/>
            <person name="Roger A.J."/>
        </authorList>
    </citation>
    <scope>NUCLEOTIDE SEQUENCE</scope>
    <source>
        <strain evidence="2">Busselton2</strain>
    </source>
</reference>
<sequence>MDLKISKQYLNGNYQQCPECKNLCFIPSLGCGFHKCLQCKTIFCIYCCEEQVDEHHALAHFLSCHFTKDDTFETKNLEEIAKGLDVLSIEFRVGMLCEKILIQKKETIKTLFLKYRKTLRNDQPIIYRMLYQYNNQLLNESSTIERYGMQNNSQIIYSNRRILGLTIQIPRPIVEIIRINQKPFQLVLTDIGMENKLQLYLSKKFGCENEEKLYLFQNGEIIPQKTNLIDMNNSLCVHPIWVITNEEYGRAVHLAQFIEPFQELFRLQEHCDFTLSGIGVHSSMLKLRTNLEPQYIKTHLEKASLNQEWYQDFAEWVYGRDYKRLNKESVKECLRILGLDPEQVSTFEQQLTKKFKSNQKQGEMDFQIIVLDSEDPEEVDIINVNKIVLQARSGLYRNMFNSVKEEISQVQDYSGRSLDTIKTLIQFFYTGILEITADMQIDEIVEELEDAQEYYLIEPKISFEHSLSNLKKKYGKN</sequence>
<evidence type="ECO:0000259" key="1">
    <source>
        <dbReference type="PROSITE" id="PS50097"/>
    </source>
</evidence>
<dbReference type="InterPro" id="IPR011333">
    <property type="entry name" value="SKP1/BTB/POZ_sf"/>
</dbReference>
<dbReference type="Gene3D" id="3.30.710.10">
    <property type="entry name" value="Potassium Channel Kv1.1, Chain A"/>
    <property type="match status" value="1"/>
</dbReference>
<feature type="domain" description="BTB" evidence="1">
    <location>
        <begin position="364"/>
        <end position="437"/>
    </location>
</feature>
<evidence type="ECO:0000313" key="2">
    <source>
        <dbReference type="EMBL" id="KAJ3439213.1"/>
    </source>
</evidence>
<evidence type="ECO:0000313" key="3">
    <source>
        <dbReference type="Proteomes" id="UP001146793"/>
    </source>
</evidence>
<dbReference type="Pfam" id="PF00651">
    <property type="entry name" value="BTB"/>
    <property type="match status" value="1"/>
</dbReference>
<dbReference type="InterPro" id="IPR000210">
    <property type="entry name" value="BTB/POZ_dom"/>
</dbReference>
<organism evidence="2 3">
    <name type="scientific">Anaeramoeba flamelloides</name>
    <dbReference type="NCBI Taxonomy" id="1746091"/>
    <lineage>
        <taxon>Eukaryota</taxon>
        <taxon>Metamonada</taxon>
        <taxon>Anaeramoebidae</taxon>
        <taxon>Anaeramoeba</taxon>
    </lineage>
</organism>
<accession>A0AAV7ZBV5</accession>
<dbReference type="PROSITE" id="PS50097">
    <property type="entry name" value="BTB"/>
    <property type="match status" value="1"/>
</dbReference>
<name>A0AAV7ZBV5_9EUKA</name>
<dbReference type="AlphaFoldDB" id="A0AAV7ZBV5"/>